<dbReference type="OMA" id="GHRFPHF"/>
<evidence type="ECO:0000256" key="2">
    <source>
        <dbReference type="ARBA" id="ARBA00012417"/>
    </source>
</evidence>
<keyword evidence="4" id="KW-0548">Nucleotidyltransferase</keyword>
<dbReference type="Ensembl" id="ENSSPUT00000020386.1">
    <property type="protein sequence ID" value="ENSSPUP00000019140.1"/>
    <property type="gene ID" value="ENSSPUG00000014738.1"/>
</dbReference>
<name>A0A8D0HAN3_SPHPU</name>
<evidence type="ECO:0000256" key="3">
    <source>
        <dbReference type="ARBA" id="ARBA00022478"/>
    </source>
</evidence>
<evidence type="ECO:0000313" key="10">
    <source>
        <dbReference type="Proteomes" id="UP000694392"/>
    </source>
</evidence>
<dbReference type="GO" id="GO:0062176">
    <property type="term" value="P:R-loop processing"/>
    <property type="evidence" value="ECO:0007669"/>
    <property type="project" value="Ensembl"/>
</dbReference>
<sequence>MHCYEVIPEKAVCKLYFDLEFYKPGNPDVNGEKMVAQLIELVIKKLEELYGVQCSAEDVLNLDSSTDEKFSRHLLFLLRNTAFKDNSHVGNFVKTILQPALESTGNKVDAMDPEDRADCIVSQPSKSIVDSGKSLASRAAANETSGNGQLNAFRTLGKGASQQKENPDISFLVVNDKKGGKQLFVDLGVYTKNRNFRLYNSSKAGKHVVLKIAGDNKFVPKPAKNISQEEQYFFSSLVCNVRFSASIQILSCSNPEEKKEMCICLDSKITSSPSADPIVGYQSSPYPEIDGFVLALINRDGFQGGIRRWNYFSLEELLVYDISTYRWCQNIGRAHKSNNIMILVDLKKEVWYQKCYDPVCRSESYKSECYPLPPEVSLTFLFKEEEDYTYVMDESGNIEEKAKQHSNLTRLPAITSLGTVQADGESTEKLSSTAEWDDGIEDACLLEASEDVELVEAADSVVLPKWNDTVEEIPDELLVDALKKQEVGMAV</sequence>
<dbReference type="GO" id="GO:0003682">
    <property type="term" value="F:chromatin binding"/>
    <property type="evidence" value="ECO:0007669"/>
    <property type="project" value="Ensembl"/>
</dbReference>
<dbReference type="GO" id="GO:0003887">
    <property type="term" value="F:DNA-directed DNA polymerase activity"/>
    <property type="evidence" value="ECO:0007669"/>
    <property type="project" value="UniProtKB-KW"/>
</dbReference>
<evidence type="ECO:0000313" key="9">
    <source>
        <dbReference type="Ensembl" id="ENSSPUP00000019140.1"/>
    </source>
</evidence>
<dbReference type="InterPro" id="IPR044917">
    <property type="entry name" value="PRIMPOL"/>
</dbReference>
<keyword evidence="3" id="KW-0804">Transcription</keyword>
<gene>
    <name evidence="9" type="primary">PRIMPOL</name>
</gene>
<dbReference type="GO" id="GO:0030145">
    <property type="term" value="F:manganese ion binding"/>
    <property type="evidence" value="ECO:0007669"/>
    <property type="project" value="Ensembl"/>
</dbReference>
<dbReference type="PANTHER" id="PTHR31399">
    <property type="entry name" value="DNA-DIRECTED PRIMASE / POLYMERASE PROTEIN"/>
    <property type="match status" value="1"/>
</dbReference>
<evidence type="ECO:0000256" key="5">
    <source>
        <dbReference type="ARBA" id="ARBA00026139"/>
    </source>
</evidence>
<evidence type="ECO:0000256" key="8">
    <source>
        <dbReference type="ARBA" id="ARBA00047303"/>
    </source>
</evidence>
<evidence type="ECO:0000256" key="1">
    <source>
        <dbReference type="ARBA" id="ARBA00009762"/>
    </source>
</evidence>
<evidence type="ECO:0000256" key="4">
    <source>
        <dbReference type="ARBA" id="ARBA00022932"/>
    </source>
</evidence>
<comment type="catalytic activity">
    <reaction evidence="8">
        <text>DNA(n) + a 2'-deoxyribonucleoside 5'-triphosphate = DNA(n+1) + diphosphate</text>
        <dbReference type="Rhea" id="RHEA:22508"/>
        <dbReference type="Rhea" id="RHEA-COMP:17339"/>
        <dbReference type="Rhea" id="RHEA-COMP:17340"/>
        <dbReference type="ChEBI" id="CHEBI:33019"/>
        <dbReference type="ChEBI" id="CHEBI:61560"/>
        <dbReference type="ChEBI" id="CHEBI:173112"/>
        <dbReference type="EC" id="2.7.7.7"/>
    </reaction>
    <physiologicalReaction direction="left-to-right" evidence="8">
        <dbReference type="Rhea" id="RHEA:22509"/>
    </physiologicalReaction>
</comment>
<dbReference type="CDD" id="cd22256">
    <property type="entry name" value="PrimPol_RBD"/>
    <property type="match status" value="1"/>
</dbReference>
<reference evidence="9" key="1">
    <citation type="submission" date="2025-08" db="UniProtKB">
        <authorList>
            <consortium name="Ensembl"/>
        </authorList>
    </citation>
    <scope>IDENTIFICATION</scope>
</reference>
<dbReference type="EC" id="2.7.7.102" evidence="7"/>
<dbReference type="GO" id="GO:0043504">
    <property type="term" value="P:mitochondrial DNA repair"/>
    <property type="evidence" value="ECO:0007669"/>
    <property type="project" value="Ensembl"/>
</dbReference>
<dbReference type="GO" id="GO:0031297">
    <property type="term" value="P:replication fork processing"/>
    <property type="evidence" value="ECO:0007669"/>
    <property type="project" value="Ensembl"/>
</dbReference>
<dbReference type="GO" id="GO:0003899">
    <property type="term" value="F:DNA-directed RNA polymerase activity"/>
    <property type="evidence" value="ECO:0007669"/>
    <property type="project" value="Ensembl"/>
</dbReference>
<dbReference type="PANTHER" id="PTHR31399:SF0">
    <property type="entry name" value="DNA-DIRECTED PRIMASE_POLYMERASE PROTEIN"/>
    <property type="match status" value="1"/>
</dbReference>
<proteinExistence type="inferred from homology"/>
<keyword evidence="4" id="KW-0239">DNA-directed DNA polymerase</keyword>
<keyword evidence="3" id="KW-0240">DNA-directed RNA polymerase</keyword>
<evidence type="ECO:0000256" key="6">
    <source>
        <dbReference type="ARBA" id="ARBA00044677"/>
    </source>
</evidence>
<comment type="catalytic activity">
    <reaction evidence="6">
        <text>ssDNA + n NTP = ssDNA/pppN(pN)n-1 hybrid + (n-1) diphosphate.</text>
        <dbReference type="EC" id="2.7.7.102"/>
    </reaction>
</comment>
<dbReference type="GeneTree" id="ENSGT00390000003901"/>
<keyword evidence="4" id="KW-0808">Transferase</keyword>
<dbReference type="GO" id="GO:0009411">
    <property type="term" value="P:response to UV"/>
    <property type="evidence" value="ECO:0007669"/>
    <property type="project" value="Ensembl"/>
</dbReference>
<dbReference type="GO" id="GO:0042276">
    <property type="term" value="P:error-prone translesion synthesis"/>
    <property type="evidence" value="ECO:0007669"/>
    <property type="project" value="Ensembl"/>
</dbReference>
<dbReference type="GO" id="GO:0005634">
    <property type="term" value="C:nucleus"/>
    <property type="evidence" value="ECO:0007669"/>
    <property type="project" value="Ensembl"/>
</dbReference>
<dbReference type="GO" id="GO:0006264">
    <property type="term" value="P:mitochondrial DNA replication"/>
    <property type="evidence" value="ECO:0007669"/>
    <property type="project" value="Ensembl"/>
</dbReference>
<evidence type="ECO:0000256" key="7">
    <source>
        <dbReference type="ARBA" id="ARBA00044768"/>
    </source>
</evidence>
<comment type="similarity">
    <text evidence="1">Belongs to the eukaryotic-type primase small subunit family.</text>
</comment>
<accession>A0A8D0HAN3</accession>
<dbReference type="Proteomes" id="UP000694392">
    <property type="component" value="Unplaced"/>
</dbReference>
<dbReference type="GO" id="GO:0008270">
    <property type="term" value="F:zinc ion binding"/>
    <property type="evidence" value="ECO:0007669"/>
    <property type="project" value="Ensembl"/>
</dbReference>
<organism evidence="9 10">
    <name type="scientific">Sphenodon punctatus</name>
    <name type="common">Tuatara</name>
    <name type="synonym">Hatteria punctata</name>
    <dbReference type="NCBI Taxonomy" id="8508"/>
    <lineage>
        <taxon>Eukaryota</taxon>
        <taxon>Metazoa</taxon>
        <taxon>Chordata</taxon>
        <taxon>Craniata</taxon>
        <taxon>Vertebrata</taxon>
        <taxon>Euteleostomi</taxon>
        <taxon>Lepidosauria</taxon>
        <taxon>Sphenodontia</taxon>
        <taxon>Sphenodontidae</taxon>
        <taxon>Sphenodon</taxon>
    </lineage>
</organism>
<dbReference type="GO" id="GO:0005657">
    <property type="term" value="C:replication fork"/>
    <property type="evidence" value="ECO:0007669"/>
    <property type="project" value="Ensembl"/>
</dbReference>
<dbReference type="EC" id="2.7.7.7" evidence="2"/>
<dbReference type="GO" id="GO:0005759">
    <property type="term" value="C:mitochondrial matrix"/>
    <property type="evidence" value="ECO:0007669"/>
    <property type="project" value="Ensembl"/>
</dbReference>
<keyword evidence="10" id="KW-1185">Reference proteome</keyword>
<dbReference type="Pfam" id="PF03121">
    <property type="entry name" value="Herpes_UL52"/>
    <property type="match status" value="1"/>
</dbReference>
<dbReference type="GO" id="GO:0000428">
    <property type="term" value="C:DNA-directed RNA polymerase complex"/>
    <property type="evidence" value="ECO:0007669"/>
    <property type="project" value="UniProtKB-KW"/>
</dbReference>
<dbReference type="AlphaFoldDB" id="A0A8D0HAN3"/>
<protein>
    <recommendedName>
        <fullName evidence="5">DNA-directed primase/polymerase protein</fullName>
        <ecNumber evidence="7">2.7.7.102</ecNumber>
        <ecNumber evidence="2">2.7.7.7</ecNumber>
    </recommendedName>
</protein>
<reference evidence="9" key="2">
    <citation type="submission" date="2025-09" db="UniProtKB">
        <authorList>
            <consortium name="Ensembl"/>
        </authorList>
    </citation>
    <scope>IDENTIFICATION</scope>
</reference>